<evidence type="ECO:0008006" key="3">
    <source>
        <dbReference type="Google" id="ProtNLM"/>
    </source>
</evidence>
<accession>A0ABU7MZ64</accession>
<evidence type="ECO:0000313" key="2">
    <source>
        <dbReference type="Proteomes" id="UP001335729"/>
    </source>
</evidence>
<sequence length="286" mass="31416">MIKLLVFVVIAAAIAVALVVVGSWVINGVRSLGEGLGSRRVRPMSADDLRALPEMDSTGAEPDPLGELADTLRSTRAARWSRCRAIQEQAEPAESSQYLQLALHTWAGDADDNAHLRNDPIGQIAVTAGLVADRVSDYPAWKLDFFDRHGVRVDLGREVTELTTSAANVRDQIDLLGEPPTHLSTDDDVVETYIAKSLMLSRRLDGLVERVGALGEYQQIVAAIQQRQDKRDWLDRVSAIDDFENEVDAQWDATEADRMRSTADESELLASIYLDALAPLAKTLGR</sequence>
<name>A0ABU7MZ64_9ACTN</name>
<gene>
    <name evidence="1" type="ORF">V1Y59_18305</name>
</gene>
<organism evidence="1 2">
    <name type="scientific">Gordonia prachuapensis</name>
    <dbReference type="NCBI Taxonomy" id="3115651"/>
    <lineage>
        <taxon>Bacteria</taxon>
        <taxon>Bacillati</taxon>
        <taxon>Actinomycetota</taxon>
        <taxon>Actinomycetes</taxon>
        <taxon>Mycobacteriales</taxon>
        <taxon>Gordoniaceae</taxon>
        <taxon>Gordonia</taxon>
    </lineage>
</organism>
<proteinExistence type="predicted"/>
<protein>
    <recommendedName>
        <fullName evidence="3">Secreted protein</fullName>
    </recommendedName>
</protein>
<comment type="caution">
    <text evidence="1">The sequence shown here is derived from an EMBL/GenBank/DDBJ whole genome shotgun (WGS) entry which is preliminary data.</text>
</comment>
<dbReference type="EMBL" id="JAZDUE010000016">
    <property type="protein sequence ID" value="MEE4025044.1"/>
    <property type="molecule type" value="Genomic_DNA"/>
</dbReference>
<keyword evidence="2" id="KW-1185">Reference proteome</keyword>
<dbReference type="RefSeq" id="WP_330506383.1">
    <property type="nucleotide sequence ID" value="NZ_JAZDUE010000016.1"/>
</dbReference>
<dbReference type="Proteomes" id="UP001335729">
    <property type="component" value="Unassembled WGS sequence"/>
</dbReference>
<evidence type="ECO:0000313" key="1">
    <source>
        <dbReference type="EMBL" id="MEE4025044.1"/>
    </source>
</evidence>
<reference evidence="1 2" key="1">
    <citation type="submission" date="2024-01" db="EMBL/GenBank/DDBJ databases">
        <title>Draft genome sequence of Gordonia sp. PKS22-38.</title>
        <authorList>
            <person name="Suphannarot A."/>
            <person name="Mingma R."/>
        </authorList>
    </citation>
    <scope>NUCLEOTIDE SEQUENCE [LARGE SCALE GENOMIC DNA]</scope>
    <source>
        <strain evidence="1 2">PKS22-38</strain>
    </source>
</reference>